<organism evidence="5 6">
    <name type="scientific">Porites evermanni</name>
    <dbReference type="NCBI Taxonomy" id="104178"/>
    <lineage>
        <taxon>Eukaryota</taxon>
        <taxon>Metazoa</taxon>
        <taxon>Cnidaria</taxon>
        <taxon>Anthozoa</taxon>
        <taxon>Hexacorallia</taxon>
        <taxon>Scleractinia</taxon>
        <taxon>Fungiina</taxon>
        <taxon>Poritidae</taxon>
        <taxon>Porites</taxon>
    </lineage>
</organism>
<evidence type="ECO:0000259" key="4">
    <source>
        <dbReference type="Pfam" id="PF08840"/>
    </source>
</evidence>
<reference evidence="5 6" key="1">
    <citation type="submission" date="2022-05" db="EMBL/GenBank/DDBJ databases">
        <authorList>
            <consortium name="Genoscope - CEA"/>
            <person name="William W."/>
        </authorList>
    </citation>
    <scope>NUCLEOTIDE SEQUENCE [LARGE SCALE GENOMIC DNA]</scope>
</reference>
<dbReference type="InterPro" id="IPR016662">
    <property type="entry name" value="Acyl-CoA_thioEstase_long-chain"/>
</dbReference>
<dbReference type="InterPro" id="IPR014940">
    <property type="entry name" value="BAAT_C"/>
</dbReference>
<protein>
    <submittedName>
        <fullName evidence="5">Uncharacterized protein</fullName>
    </submittedName>
</protein>
<sequence length="451" mass="49902">MESPESAARSDSVSSEVTSRGSRLFQAEMTVEPRRSLIDEKISINVKGLSSGESITIAAKLIGDSNEELESYGHFKADETGRVCLEEQTSLAGTYTGVDSMGLLWSMQLSPGQRKGQRLSKKDPTKPYNIHLQLFHDQVKDFSNVKLKPLAHVTFEKWYMARGVRRIPVREGRLRGTLFIPPGKGPFPGIIDLFGTAGGLIEFKASLLASHGFAALALAYFAYDDLPKVITEVELEYFFEACDWMLAHHDVMSHGLGLMGVSKGAELVLTIAAHRKDISAVVGISPSHAIVGIPLKYQGKPTDFIKFEPDLVKVSENGTLIFKETYPPDSTDAPGRAAAIKVENIQGDILLICGDDDKSMMTTKMVEKITSRLRKYGRESKCTVRCYPGTGHLIEPPYAPPCTSSYHKTYRMSIEWGGNPRQHAMAQEDSWKHILNFFSTKLAFASYSSRL</sequence>
<dbReference type="InterPro" id="IPR006862">
    <property type="entry name" value="Thio_Ohase/aa_AcTrfase"/>
</dbReference>
<evidence type="ECO:0000313" key="6">
    <source>
        <dbReference type="Proteomes" id="UP001159427"/>
    </source>
</evidence>
<evidence type="ECO:0000313" key="5">
    <source>
        <dbReference type="EMBL" id="CAH3027748.1"/>
    </source>
</evidence>
<feature type="compositionally biased region" description="Polar residues" evidence="2">
    <location>
        <begin position="9"/>
        <end position="21"/>
    </location>
</feature>
<dbReference type="Gene3D" id="2.60.40.2240">
    <property type="entry name" value="Acyl-CoA thioester hydrolase/BAAT N-terminal domain"/>
    <property type="match status" value="1"/>
</dbReference>
<keyword evidence="6" id="KW-1185">Reference proteome</keyword>
<dbReference type="Pfam" id="PF04775">
    <property type="entry name" value="Bile_Hydr_Trans"/>
    <property type="match status" value="1"/>
</dbReference>
<accession>A0ABN8MGA1</accession>
<feature type="domain" description="Acyl-CoA thioester hydrolase/bile acid-CoA amino acid N-acetyltransferase" evidence="3">
    <location>
        <begin position="39"/>
        <end position="171"/>
    </location>
</feature>
<feature type="domain" description="BAAT/Acyl-CoA thioester hydrolase C-terminal" evidence="4">
    <location>
        <begin position="233"/>
        <end position="442"/>
    </location>
</feature>
<dbReference type="Pfam" id="PF08840">
    <property type="entry name" value="BAAT_C"/>
    <property type="match status" value="1"/>
</dbReference>
<dbReference type="PANTHER" id="PTHR10824:SF4">
    <property type="entry name" value="ACYL-COENZYME A THIOESTERASE 1-LIKE"/>
    <property type="match status" value="1"/>
</dbReference>
<comment type="similarity">
    <text evidence="1">Belongs to the C/M/P thioester hydrolase family.</text>
</comment>
<dbReference type="PANTHER" id="PTHR10824">
    <property type="entry name" value="ACYL-COENZYME A THIOESTERASE-RELATED"/>
    <property type="match status" value="1"/>
</dbReference>
<feature type="region of interest" description="Disordered" evidence="2">
    <location>
        <begin position="1"/>
        <end position="26"/>
    </location>
</feature>
<name>A0ABN8MGA1_9CNID</name>
<dbReference type="SUPFAM" id="SSF53474">
    <property type="entry name" value="alpha/beta-Hydrolases"/>
    <property type="match status" value="1"/>
</dbReference>
<dbReference type="PIRSF" id="PIRSF016521">
    <property type="entry name" value="Acyl-CoA_hydro"/>
    <property type="match status" value="1"/>
</dbReference>
<comment type="caution">
    <text evidence="5">The sequence shown here is derived from an EMBL/GenBank/DDBJ whole genome shotgun (WGS) entry which is preliminary data.</text>
</comment>
<dbReference type="Gene3D" id="3.40.50.1820">
    <property type="entry name" value="alpha/beta hydrolase"/>
    <property type="match status" value="1"/>
</dbReference>
<evidence type="ECO:0000256" key="2">
    <source>
        <dbReference type="SAM" id="MobiDB-lite"/>
    </source>
</evidence>
<gene>
    <name evidence="5" type="ORF">PEVE_00032327</name>
</gene>
<dbReference type="InterPro" id="IPR029058">
    <property type="entry name" value="AB_hydrolase_fold"/>
</dbReference>
<evidence type="ECO:0000259" key="3">
    <source>
        <dbReference type="Pfam" id="PF04775"/>
    </source>
</evidence>
<evidence type="ECO:0000256" key="1">
    <source>
        <dbReference type="ARBA" id="ARBA00006538"/>
    </source>
</evidence>
<proteinExistence type="inferred from homology"/>
<dbReference type="InterPro" id="IPR042490">
    <property type="entry name" value="Thio_Ohase/BAAT_N"/>
</dbReference>
<dbReference type="EMBL" id="CALNXI010000470">
    <property type="protein sequence ID" value="CAH3027748.1"/>
    <property type="molecule type" value="Genomic_DNA"/>
</dbReference>
<dbReference type="Proteomes" id="UP001159427">
    <property type="component" value="Unassembled WGS sequence"/>
</dbReference>